<feature type="signal peptide" evidence="1">
    <location>
        <begin position="1"/>
        <end position="34"/>
    </location>
</feature>
<evidence type="ECO:0000313" key="3">
    <source>
        <dbReference type="Proteomes" id="UP000800082"/>
    </source>
</evidence>
<name>A0A6A5RYP1_9PLEO</name>
<organism evidence="2 3">
    <name type="scientific">Didymella exigua CBS 183.55</name>
    <dbReference type="NCBI Taxonomy" id="1150837"/>
    <lineage>
        <taxon>Eukaryota</taxon>
        <taxon>Fungi</taxon>
        <taxon>Dikarya</taxon>
        <taxon>Ascomycota</taxon>
        <taxon>Pezizomycotina</taxon>
        <taxon>Dothideomycetes</taxon>
        <taxon>Pleosporomycetidae</taxon>
        <taxon>Pleosporales</taxon>
        <taxon>Pleosporineae</taxon>
        <taxon>Didymellaceae</taxon>
        <taxon>Didymella</taxon>
    </lineage>
</organism>
<dbReference type="OrthoDB" id="3766473at2759"/>
<proteinExistence type="predicted"/>
<protein>
    <submittedName>
        <fullName evidence="2">Uncharacterized protein</fullName>
    </submittedName>
</protein>
<dbReference type="Proteomes" id="UP000800082">
    <property type="component" value="Unassembled WGS sequence"/>
</dbReference>
<evidence type="ECO:0000313" key="2">
    <source>
        <dbReference type="EMBL" id="KAF1933481.1"/>
    </source>
</evidence>
<dbReference type="RefSeq" id="XP_033453729.1">
    <property type="nucleotide sequence ID" value="XM_033597690.1"/>
</dbReference>
<dbReference type="EMBL" id="ML978957">
    <property type="protein sequence ID" value="KAF1933481.1"/>
    <property type="molecule type" value="Genomic_DNA"/>
</dbReference>
<gene>
    <name evidence="2" type="ORF">M421DRAFT_88685</name>
</gene>
<keyword evidence="1" id="KW-0732">Signal</keyword>
<feature type="chain" id="PRO_5025633665" evidence="1">
    <location>
        <begin position="35"/>
        <end position="345"/>
    </location>
</feature>
<sequence length="345" mass="38352">MERGITAKHRNGMSSSIALKYSIITLLLSASSYAQDSPQCSAIAPQLAYNASSSVTIPAITVSILGDPDDGDVLIRNVTGSNWTLSSYIQPHSPKPPDTDTYLWLDVGDSDLERLGRTMRACHTFVPLQFQIGGNVTWSYDTLEKSVQDTGDCRSMVSEECLARLRIQYFNAGTSERRQYSGCADINTTVPWECTSSGMLMPRSLPVPEFNSSLSSHFPHLLDNSTREGLNENSQLDYDLATNFPIMDIMTFFPTIPQGRKFRGDANRVQIACLAPGQVQQYRWQRDNWSGELDWCGRVEDDDLGGQFGIRFCVLGVEVVNVLKSSLHTHYSSRSAVRIEPENSV</sequence>
<evidence type="ECO:0000256" key="1">
    <source>
        <dbReference type="SAM" id="SignalP"/>
    </source>
</evidence>
<keyword evidence="3" id="KW-1185">Reference proteome</keyword>
<accession>A0A6A5RYP1</accession>
<dbReference type="AlphaFoldDB" id="A0A6A5RYP1"/>
<reference evidence="2" key="1">
    <citation type="journal article" date="2020" name="Stud. Mycol.">
        <title>101 Dothideomycetes genomes: a test case for predicting lifestyles and emergence of pathogens.</title>
        <authorList>
            <person name="Haridas S."/>
            <person name="Albert R."/>
            <person name="Binder M."/>
            <person name="Bloem J."/>
            <person name="Labutti K."/>
            <person name="Salamov A."/>
            <person name="Andreopoulos B."/>
            <person name="Baker S."/>
            <person name="Barry K."/>
            <person name="Bills G."/>
            <person name="Bluhm B."/>
            <person name="Cannon C."/>
            <person name="Castanera R."/>
            <person name="Culley D."/>
            <person name="Daum C."/>
            <person name="Ezra D."/>
            <person name="Gonzalez J."/>
            <person name="Henrissat B."/>
            <person name="Kuo A."/>
            <person name="Liang C."/>
            <person name="Lipzen A."/>
            <person name="Lutzoni F."/>
            <person name="Magnuson J."/>
            <person name="Mondo S."/>
            <person name="Nolan M."/>
            <person name="Ohm R."/>
            <person name="Pangilinan J."/>
            <person name="Park H.-J."/>
            <person name="Ramirez L."/>
            <person name="Alfaro M."/>
            <person name="Sun H."/>
            <person name="Tritt A."/>
            <person name="Yoshinaga Y."/>
            <person name="Zwiers L.-H."/>
            <person name="Turgeon B."/>
            <person name="Goodwin S."/>
            <person name="Spatafora J."/>
            <person name="Crous P."/>
            <person name="Grigoriev I."/>
        </authorList>
    </citation>
    <scope>NUCLEOTIDE SEQUENCE</scope>
    <source>
        <strain evidence="2">CBS 183.55</strain>
    </source>
</reference>
<dbReference type="GeneID" id="54355357"/>